<name>A0A0B0PJB0_GOSAR</name>
<evidence type="ECO:0000313" key="2">
    <source>
        <dbReference type="Proteomes" id="UP000032142"/>
    </source>
</evidence>
<dbReference type="EMBL" id="KN431190">
    <property type="protein sequence ID" value="KHG25075.1"/>
    <property type="molecule type" value="Genomic_DNA"/>
</dbReference>
<dbReference type="Proteomes" id="UP000032142">
    <property type="component" value="Unassembled WGS sequence"/>
</dbReference>
<gene>
    <name evidence="1" type="ORF">F383_09645</name>
</gene>
<evidence type="ECO:0000313" key="1">
    <source>
        <dbReference type="EMBL" id="KHG25075.1"/>
    </source>
</evidence>
<organism evidence="1 2">
    <name type="scientific">Gossypium arboreum</name>
    <name type="common">Tree cotton</name>
    <name type="synonym">Gossypium nanking</name>
    <dbReference type="NCBI Taxonomy" id="29729"/>
    <lineage>
        <taxon>Eukaryota</taxon>
        <taxon>Viridiplantae</taxon>
        <taxon>Streptophyta</taxon>
        <taxon>Embryophyta</taxon>
        <taxon>Tracheophyta</taxon>
        <taxon>Spermatophyta</taxon>
        <taxon>Magnoliopsida</taxon>
        <taxon>eudicotyledons</taxon>
        <taxon>Gunneridae</taxon>
        <taxon>Pentapetalae</taxon>
        <taxon>rosids</taxon>
        <taxon>malvids</taxon>
        <taxon>Malvales</taxon>
        <taxon>Malvaceae</taxon>
        <taxon>Malvoideae</taxon>
        <taxon>Gossypium</taxon>
    </lineage>
</organism>
<proteinExistence type="predicted"/>
<accession>A0A0B0PJB0</accession>
<protein>
    <submittedName>
        <fullName evidence="1">Uncharacterized protein</fullName>
    </submittedName>
</protein>
<keyword evidence="2" id="KW-1185">Reference proteome</keyword>
<reference evidence="2" key="1">
    <citation type="submission" date="2014-09" db="EMBL/GenBank/DDBJ databases">
        <authorList>
            <person name="Mudge J."/>
            <person name="Ramaraj T."/>
            <person name="Lindquist I.E."/>
            <person name="Bharti A.K."/>
            <person name="Sundararajan A."/>
            <person name="Cameron C.T."/>
            <person name="Woodward J.E."/>
            <person name="May G.D."/>
            <person name="Brubaker C."/>
            <person name="Broadhvest J."/>
            <person name="Wilkins T.A."/>
        </authorList>
    </citation>
    <scope>NUCLEOTIDE SEQUENCE</scope>
    <source>
        <strain evidence="2">cv. AKA8401</strain>
    </source>
</reference>
<sequence length="13" mass="1534">MLFPKYTSNNLCC</sequence>